<proteinExistence type="predicted"/>
<sequence length="319" mass="35694">MVARERPKYQPPQEGETRTISRDVGEGSDTVKVKRDVREETVKAINQGRELRYSESDFSIGRLQESLGQNDHRKLYHDEHRNINDDVRTAFSSKIACTYASFEDASTTGTVVFRGQHDELDSPRTPKSGHGFQERTSSASLEDSAVNLAKAKAAMQSAPRRGNAREKRPVREYGEMQENGSRDLMPKSSDSSRTSKEYVDAHKNLPRSRRTSDDEDNSRALSVSASLSISTESSLKDLQEMATATQAFSKGETPPEKPGTRSGDNHKKQPNRDYNSNANLSPLARFLLSRYAALHFLTSQDTKCSSVIDNPPRCMQFKT</sequence>
<dbReference type="EMBL" id="CM042889">
    <property type="protein sequence ID" value="KAI4321850.1"/>
    <property type="molecule type" value="Genomic_DNA"/>
</dbReference>
<keyword evidence="2" id="KW-1185">Reference proteome</keyword>
<evidence type="ECO:0000313" key="2">
    <source>
        <dbReference type="Proteomes" id="UP001057402"/>
    </source>
</evidence>
<accession>A0ACB9MCD6</accession>
<protein>
    <submittedName>
        <fullName evidence="1">Uncharacterized protein</fullName>
    </submittedName>
</protein>
<organism evidence="1 2">
    <name type="scientific">Melastoma candidum</name>
    <dbReference type="NCBI Taxonomy" id="119954"/>
    <lineage>
        <taxon>Eukaryota</taxon>
        <taxon>Viridiplantae</taxon>
        <taxon>Streptophyta</taxon>
        <taxon>Embryophyta</taxon>
        <taxon>Tracheophyta</taxon>
        <taxon>Spermatophyta</taxon>
        <taxon>Magnoliopsida</taxon>
        <taxon>eudicotyledons</taxon>
        <taxon>Gunneridae</taxon>
        <taxon>Pentapetalae</taxon>
        <taxon>rosids</taxon>
        <taxon>malvids</taxon>
        <taxon>Myrtales</taxon>
        <taxon>Melastomataceae</taxon>
        <taxon>Melastomatoideae</taxon>
        <taxon>Melastomateae</taxon>
        <taxon>Melastoma</taxon>
    </lineage>
</organism>
<comment type="caution">
    <text evidence="1">The sequence shown here is derived from an EMBL/GenBank/DDBJ whole genome shotgun (WGS) entry which is preliminary data.</text>
</comment>
<reference evidence="2" key="1">
    <citation type="journal article" date="2023" name="Front. Plant Sci.">
        <title>Chromosomal-level genome assembly of Melastoma candidum provides insights into trichome evolution.</title>
        <authorList>
            <person name="Zhong Y."/>
            <person name="Wu W."/>
            <person name="Sun C."/>
            <person name="Zou P."/>
            <person name="Liu Y."/>
            <person name="Dai S."/>
            <person name="Zhou R."/>
        </authorList>
    </citation>
    <scope>NUCLEOTIDE SEQUENCE [LARGE SCALE GENOMIC DNA]</scope>
</reference>
<evidence type="ECO:0000313" key="1">
    <source>
        <dbReference type="EMBL" id="KAI4321850.1"/>
    </source>
</evidence>
<name>A0ACB9MCD6_9MYRT</name>
<gene>
    <name evidence="1" type="ORF">MLD38_035182</name>
</gene>
<dbReference type="Proteomes" id="UP001057402">
    <property type="component" value="Chromosome 10"/>
</dbReference>